<dbReference type="PANTHER" id="PTHR35492:SF1">
    <property type="entry name" value="TRANSDUCIN_WD40 REPEAT-LIKE SUPERFAMILY PROTEIN"/>
    <property type="match status" value="1"/>
</dbReference>
<evidence type="ECO:0000256" key="1">
    <source>
        <dbReference type="SAM" id="MobiDB-lite"/>
    </source>
</evidence>
<reference evidence="3" key="1">
    <citation type="submission" date="2020-06" db="EMBL/GenBank/DDBJ databases">
        <title>WGS assembly of Ceratodon purpureus strain R40.</title>
        <authorList>
            <person name="Carey S.B."/>
            <person name="Jenkins J."/>
            <person name="Shu S."/>
            <person name="Lovell J.T."/>
            <person name="Sreedasyam A."/>
            <person name="Maumus F."/>
            <person name="Tiley G.P."/>
            <person name="Fernandez-Pozo N."/>
            <person name="Barry K."/>
            <person name="Chen C."/>
            <person name="Wang M."/>
            <person name="Lipzen A."/>
            <person name="Daum C."/>
            <person name="Saski C.A."/>
            <person name="Payton A.C."/>
            <person name="Mcbreen J.C."/>
            <person name="Conrad R.E."/>
            <person name="Kollar L.M."/>
            <person name="Olsson S."/>
            <person name="Huttunen S."/>
            <person name="Landis J.B."/>
            <person name="Wickett N.J."/>
            <person name="Johnson M.G."/>
            <person name="Rensing S.A."/>
            <person name="Grimwood J."/>
            <person name="Schmutz J."/>
            <person name="Mcdaniel S.F."/>
        </authorList>
    </citation>
    <scope>NUCLEOTIDE SEQUENCE</scope>
    <source>
        <strain evidence="3">R40</strain>
    </source>
</reference>
<name>A0A8T0I3X2_CERPU</name>
<feature type="region of interest" description="Disordered" evidence="1">
    <location>
        <begin position="773"/>
        <end position="807"/>
    </location>
</feature>
<evidence type="ECO:0000259" key="2">
    <source>
        <dbReference type="Pfam" id="PF25465"/>
    </source>
</evidence>
<feature type="compositionally biased region" description="Basic and acidic residues" evidence="1">
    <location>
        <begin position="1"/>
        <end position="17"/>
    </location>
</feature>
<keyword evidence="4" id="KW-1185">Reference proteome</keyword>
<feature type="region of interest" description="Disordered" evidence="1">
    <location>
        <begin position="598"/>
        <end position="620"/>
    </location>
</feature>
<feature type="compositionally biased region" description="Low complexity" evidence="1">
    <location>
        <begin position="522"/>
        <end position="540"/>
    </location>
</feature>
<feature type="region of interest" description="Disordered" evidence="1">
    <location>
        <begin position="520"/>
        <end position="577"/>
    </location>
</feature>
<dbReference type="AlphaFoldDB" id="A0A8T0I3X2"/>
<feature type="compositionally biased region" description="Polar residues" evidence="1">
    <location>
        <begin position="786"/>
        <end position="799"/>
    </location>
</feature>
<feature type="region of interest" description="Disordered" evidence="1">
    <location>
        <begin position="75"/>
        <end position="104"/>
    </location>
</feature>
<accession>A0A8T0I3X2</accession>
<feature type="compositionally biased region" description="Polar residues" evidence="1">
    <location>
        <begin position="82"/>
        <end position="93"/>
    </location>
</feature>
<proteinExistence type="predicted"/>
<evidence type="ECO:0000313" key="4">
    <source>
        <dbReference type="Proteomes" id="UP000822688"/>
    </source>
</evidence>
<dbReference type="EMBL" id="CM026425">
    <property type="protein sequence ID" value="KAG0577293.1"/>
    <property type="molecule type" value="Genomic_DNA"/>
</dbReference>
<dbReference type="PANTHER" id="PTHR35492">
    <property type="entry name" value="TRANSDUCIN/WD40 REPEAT-LIKE SUPERFAMILY PROTEIN"/>
    <property type="match status" value="1"/>
</dbReference>
<feature type="compositionally biased region" description="Polar residues" evidence="1">
    <location>
        <begin position="568"/>
        <end position="577"/>
    </location>
</feature>
<comment type="caution">
    <text evidence="3">The sequence shown here is derived from an EMBL/GenBank/DDBJ whole genome shotgun (WGS) entry which is preliminary data.</text>
</comment>
<feature type="region of interest" description="Disordered" evidence="1">
    <location>
        <begin position="141"/>
        <end position="200"/>
    </location>
</feature>
<organism evidence="3 4">
    <name type="scientific">Ceratodon purpureus</name>
    <name type="common">Fire moss</name>
    <name type="synonym">Dicranum purpureum</name>
    <dbReference type="NCBI Taxonomy" id="3225"/>
    <lineage>
        <taxon>Eukaryota</taxon>
        <taxon>Viridiplantae</taxon>
        <taxon>Streptophyta</taxon>
        <taxon>Embryophyta</taxon>
        <taxon>Bryophyta</taxon>
        <taxon>Bryophytina</taxon>
        <taxon>Bryopsida</taxon>
        <taxon>Dicranidae</taxon>
        <taxon>Pseudoditrichales</taxon>
        <taxon>Ditrichaceae</taxon>
        <taxon>Ceratodon</taxon>
    </lineage>
</organism>
<feature type="domain" description="At4g14310 8-bladed propeller" evidence="2">
    <location>
        <begin position="861"/>
        <end position="1140"/>
    </location>
</feature>
<dbReference type="Proteomes" id="UP000822688">
    <property type="component" value="Chromosome 5"/>
</dbReference>
<gene>
    <name evidence="3" type="ORF">KC19_5G145900</name>
</gene>
<feature type="compositionally biased region" description="Low complexity" evidence="1">
    <location>
        <begin position="552"/>
        <end position="567"/>
    </location>
</feature>
<dbReference type="InterPro" id="IPR045289">
    <property type="entry name" value="At4g14310-like"/>
</dbReference>
<feature type="region of interest" description="Disordered" evidence="1">
    <location>
        <begin position="1"/>
        <end position="40"/>
    </location>
</feature>
<evidence type="ECO:0000313" key="3">
    <source>
        <dbReference type="EMBL" id="KAG0577293.1"/>
    </source>
</evidence>
<dbReference type="InterPro" id="IPR057442">
    <property type="entry name" value="Beta-prop_At4g14310"/>
</dbReference>
<dbReference type="Pfam" id="PF25465">
    <property type="entry name" value="Beta-prop_At4g14310"/>
    <property type="match status" value="1"/>
</dbReference>
<protein>
    <recommendedName>
        <fullName evidence="2">At4g14310 8-bladed propeller domain-containing protein</fullName>
    </recommendedName>
</protein>
<feature type="region of interest" description="Disordered" evidence="1">
    <location>
        <begin position="293"/>
        <end position="314"/>
    </location>
</feature>
<sequence length="1145" mass="124066">MNKGRGKGEERENRGKDGGQQPGAGAGTRRMAVKGEEVQVGCRGISRTRISDRQRSSSWDFDNKPIAVRARAALRDVEQQAKRSTPRASSVNSKRPGGLGVVEKSILARAGSPVVRGSHLGGQAARRSPALQIYRDESLSRSALSAGKTSSRPGGSKIGAVSSPVGTGAARRRSGEKTSLAKASPLSHVTGGARSSPVVMHAGSRLATKVERLSAKVEDEEEDQAERLSSIQSSLHGRLSMLEGRVSQMAAELRETKELLDASNPISSKVLLTDIQSKIINIERCMTGSPVESTGAGAGIGTGRAGRVSGAGRTDSASLRERILMEKEGFKKALQSLTGSHHHRQESLDGEVVSLRGSSRRYSKDSPVLETKVKAHYDRGSRLSNAGSTVTVSSIHERGPALDHSRLDVVSHEHAQPSTFEDYYSENPIQVMKPVRTRPSLHQKLVESRVLSEKVKEDRDLLCMKLAEFGVRERVEAVACDHEGALVAAEFLTSLDGDRCFRKEVGKSLETLKVPLKERKSSLPLPESSEHSSSSGSVLSSRKHRYSDEASDTSSSEYSSPSFYQSTGNGTEDQCSTLTMGGEFADINHLKLSDGNFSRQLPKSDISRQPTQFRSSEGEVSSETFSINDLRCDESVLVEDEEDLETSVLSPAAKDKGVDEGHSGITGKELLKIGEKPSTAGWFACEGEGILLAHEDGCCSYHDVANMEEKAIYRAPSSLSSRVWGDCWIVRAPGTDGRSNKFVVAASAGGATESAFCSWDFYSRKTAAYHCEPSSLPSPVKGRSGRGSSYDQGAASSKDPSGPGSNLALRKWLDRSGTFNMTKLGGNAATKKTFERSMSLDHASRKRNVAEEIESKPSSPPLWWYRPCGPLLASAASGLSTVSLFDIRDGDSVMRWDTQKAVAAMAYSSPVQWRNKNKLVLAEVEGLSFWDVESLEARRLHTVHLVEKQMRALHVYNVDAECSGGVRQRLSASDHHSDGILCTNEAVNVLDFRVPTGIAKKFPTLGEETQSIFADGDAVYSGATSFKSRVLGDGTTRLMQPQCRLNQWSIRQGKLMNVCSLPQSNSHSSHLAITQVWGSSDTIMAANGNGLFMFEPTRRHSSGQEGANVRDVLGSDDLDSPTFDFASSRVLLISRDRPAMWCHWP</sequence>
<feature type="compositionally biased region" description="Polar residues" evidence="1">
    <location>
        <begin position="141"/>
        <end position="153"/>
    </location>
</feature>